<reference evidence="2 3" key="1">
    <citation type="journal article" date="2000" name="Nature">
        <title>Sequence and analysis of chromosome 1 of the plant Arabidopsis thaliana.</title>
        <authorList>
            <person name="Theologis A."/>
            <person name="Ecker J.R."/>
            <person name="Palm C.J."/>
            <person name="Federspiel N.A."/>
            <person name="Kaul S."/>
            <person name="White O."/>
            <person name="Alonso J."/>
            <person name="Altafi H."/>
            <person name="Araujo R."/>
            <person name="Bowman C.L."/>
            <person name="Brooks S.Y."/>
            <person name="Buehler E."/>
            <person name="Chan A."/>
            <person name="Chao Q."/>
            <person name="Chen H."/>
            <person name="Cheuk R.F."/>
            <person name="Chin C.W."/>
            <person name="Chung M.K."/>
            <person name="Conn L."/>
            <person name="Conway A.B."/>
            <person name="Conway A.R."/>
            <person name="Creasy T.H."/>
            <person name="Dewar K."/>
            <person name="Dunn P."/>
            <person name="Etgu P."/>
            <person name="Feldblyum T.V."/>
            <person name="Feng J."/>
            <person name="Fong B."/>
            <person name="Fujii C.Y."/>
            <person name="Gill J.E."/>
            <person name="Goldsmith A.D."/>
            <person name="Haas B."/>
            <person name="Hansen N.F."/>
            <person name="Hughes B."/>
            <person name="Huizar L."/>
            <person name="Hunter J.L."/>
            <person name="Jenkins J."/>
            <person name="Johnson-Hopson C."/>
            <person name="Khan S."/>
            <person name="Khaykin E."/>
            <person name="Kim C.J."/>
            <person name="Koo H.L."/>
            <person name="Kremenetskaia I."/>
            <person name="Kurtz D.B."/>
            <person name="Kwan A."/>
            <person name="Lam B."/>
            <person name="Langin-Hooper S."/>
            <person name="Lee A."/>
            <person name="Lee J.M."/>
            <person name="Lenz C.A."/>
            <person name="Li J.H."/>
            <person name="Li Y."/>
            <person name="Lin X."/>
            <person name="Liu S.X."/>
            <person name="Liu Z.A."/>
            <person name="Luros J.S."/>
            <person name="Maiti R."/>
            <person name="Marziali A."/>
            <person name="Militscher J."/>
            <person name="Miranda M."/>
            <person name="Nguyen M."/>
            <person name="Nierman W.C."/>
            <person name="Osborne B.I."/>
            <person name="Pai G."/>
            <person name="Peterson J."/>
            <person name="Pham P.K."/>
            <person name="Rizzo M."/>
            <person name="Rooney T."/>
            <person name="Rowley D."/>
            <person name="Sakano H."/>
            <person name="Salzberg S.L."/>
            <person name="Schwartz J.R."/>
            <person name="Shinn P."/>
            <person name="Southwick A.M."/>
            <person name="Sun H."/>
            <person name="Tallon L.J."/>
            <person name="Tambunga G."/>
            <person name="Toriumi M.J."/>
            <person name="Town C.D."/>
            <person name="Utterback T."/>
            <person name="Van Aken S."/>
            <person name="Vaysberg M."/>
            <person name="Vysotskaia V.S."/>
            <person name="Walker M."/>
            <person name="Wu D."/>
            <person name="Yu G."/>
            <person name="Fraser C.M."/>
            <person name="Venter J.C."/>
            <person name="Davis R.W."/>
        </authorList>
    </citation>
    <scope>NUCLEOTIDE SEQUENCE [LARGE SCALE GENOMIC DNA]</scope>
    <source>
        <strain evidence="3">cv. Columbia</strain>
    </source>
</reference>
<dbReference type="KEGG" id="ath:AT1G17065"/>
<evidence type="ECO:0000313" key="2">
    <source>
        <dbReference type="EMBL" id="ANM58742.1"/>
    </source>
</evidence>
<keyword evidence="3" id="KW-1185">Reference proteome</keyword>
<accession>A0A1P8AQ19</accession>
<sequence length="253" mass="29418">MSSMLWKCSCSWERSMSIRWREFNTEPLKYHCQEEFSLQHRKVLTDTSPRARAKWQEGESSFGCTRHAIGESLGLKLFHIVSPKIRIMVHQEHWYCYYNSFSKLVNRVVELHGGSLLPNDNNQRSGLALRNRVRCYRRPEKSRLLLCFANLDVGLEQQVSKQTMKKSHFDQLDRKPCSHLSDHQDSALNLPTSRTTVAVFVDGSNSKETKINLFLLDFEDLDTIFVGITKRSTSKHTFKLGDLVAWRGFFINT</sequence>
<gene>
    <name evidence="1 2" type="ordered locus">At1g17065</name>
</gene>
<evidence type="ECO:0000313" key="1">
    <source>
        <dbReference type="Araport" id="AT1G17065"/>
    </source>
</evidence>
<dbReference type="RefSeq" id="NP_001321156.1">
    <property type="nucleotide sequence ID" value="NM_001332276.1"/>
</dbReference>
<dbReference type="Araport" id="AT1G17065"/>
<name>A0A1P8AQ19_ARATH</name>
<reference evidence="3" key="2">
    <citation type="journal article" date="2017" name="Plant J.">
        <title>Araport11: a complete reannotation of the Arabidopsis thaliana reference genome.</title>
        <authorList>
            <person name="Cheng C.Y."/>
            <person name="Krishnakumar V."/>
            <person name="Chan A.P."/>
            <person name="Thibaud-Nissen F."/>
            <person name="Schobel S."/>
            <person name="Town C.D."/>
        </authorList>
    </citation>
    <scope>GENOME REANNOTATION</scope>
    <source>
        <strain evidence="3">cv. Columbia</strain>
    </source>
</reference>
<dbReference type="Proteomes" id="UP000006548">
    <property type="component" value="Chromosome 1"/>
</dbReference>
<dbReference type="GeneID" id="28717245"/>
<dbReference type="TAIR" id="AT1G17065"/>
<dbReference type="InParanoid" id="A0A1P8AQ19"/>
<dbReference type="EMBL" id="CP002684">
    <property type="protein sequence ID" value="ANM58742.1"/>
    <property type="molecule type" value="Genomic_DNA"/>
</dbReference>
<evidence type="ECO:0000313" key="3">
    <source>
        <dbReference type="Proteomes" id="UP000006548"/>
    </source>
</evidence>
<protein>
    <submittedName>
        <fullName evidence="2">Uncharacterized protein</fullName>
    </submittedName>
</protein>
<proteinExistence type="predicted"/>
<dbReference type="ExpressionAtlas" id="A0A1P8AQ19">
    <property type="expression patterns" value="baseline"/>
</dbReference>
<dbReference type="AlphaFoldDB" id="A0A1P8AQ19"/>
<organism evidence="2 3">
    <name type="scientific">Arabidopsis thaliana</name>
    <name type="common">Mouse-ear cress</name>
    <dbReference type="NCBI Taxonomy" id="3702"/>
    <lineage>
        <taxon>Eukaryota</taxon>
        <taxon>Viridiplantae</taxon>
        <taxon>Streptophyta</taxon>
        <taxon>Embryophyta</taxon>
        <taxon>Tracheophyta</taxon>
        <taxon>Spermatophyta</taxon>
        <taxon>Magnoliopsida</taxon>
        <taxon>eudicotyledons</taxon>
        <taxon>Gunneridae</taxon>
        <taxon>Pentapetalae</taxon>
        <taxon>rosids</taxon>
        <taxon>malvids</taxon>
        <taxon>Brassicales</taxon>
        <taxon>Brassicaceae</taxon>
        <taxon>Camelineae</taxon>
        <taxon>Arabidopsis</taxon>
    </lineage>
</organism>